<dbReference type="PROSITE" id="PS50097">
    <property type="entry name" value="BTB"/>
    <property type="match status" value="1"/>
</dbReference>
<dbReference type="PANTHER" id="PTHR26379">
    <property type="entry name" value="BTB/POZ AND MATH DOMAIN-CONTAINING PROTEIN 1"/>
    <property type="match status" value="1"/>
</dbReference>
<dbReference type="InterPro" id="IPR045005">
    <property type="entry name" value="BPM1-6"/>
</dbReference>
<name>A0ABP1GA50_9CHLO</name>
<evidence type="ECO:0000256" key="1">
    <source>
        <dbReference type="ARBA" id="ARBA00004906"/>
    </source>
</evidence>
<dbReference type="Gene3D" id="1.25.40.420">
    <property type="match status" value="1"/>
</dbReference>
<dbReference type="InterPro" id="IPR000210">
    <property type="entry name" value="BTB/POZ_dom"/>
</dbReference>
<feature type="compositionally biased region" description="Basic and acidic residues" evidence="2">
    <location>
        <begin position="343"/>
        <end position="356"/>
    </location>
</feature>
<sequence length="356" mass="40040">MQGAPDRLVQSSCTAQECNISALETAPSFPSFVAEGMSWQIRLEPCKERTTRVPGVFLCRDSRRKAAACKVRFSATWVDTEKPSNSYTEDLTTLFEAIHASTEPASVSAWGWNAPAHLTDLERLLCDDTLVLRTQIRIVKVTQPDEALDTPLREESQQSLLETLMKTYTGNNAWKLDVTLSIGGEKLPAHRFLLAEYSSVLETMFQAEGRKKVFEIKEVEPEDMELMLSYVYGTLDAIPEERVQSLFLATDRLEMDDLKRRCVSQLVLDLSPETFVKTAVLAEQLQHQDLIGACVAFALRGENRSAIAQQEHLERLMQEAPAVALKLMQVFLEQGAPQKRHAPKQDGGELKRLKKE</sequence>
<dbReference type="SUPFAM" id="SSF49599">
    <property type="entry name" value="TRAF domain-like"/>
    <property type="match status" value="1"/>
</dbReference>
<dbReference type="Gene3D" id="3.30.710.10">
    <property type="entry name" value="Potassium Channel Kv1.1, Chain A"/>
    <property type="match status" value="1"/>
</dbReference>
<gene>
    <name evidence="4" type="primary">g12340</name>
    <name evidence="4" type="ORF">VP750_LOCUS10990</name>
</gene>
<dbReference type="Proteomes" id="UP001497392">
    <property type="component" value="Unassembled WGS sequence"/>
</dbReference>
<evidence type="ECO:0000313" key="5">
    <source>
        <dbReference type="Proteomes" id="UP001497392"/>
    </source>
</evidence>
<organism evidence="4 5">
    <name type="scientific">Coccomyxa viridis</name>
    <dbReference type="NCBI Taxonomy" id="1274662"/>
    <lineage>
        <taxon>Eukaryota</taxon>
        <taxon>Viridiplantae</taxon>
        <taxon>Chlorophyta</taxon>
        <taxon>core chlorophytes</taxon>
        <taxon>Trebouxiophyceae</taxon>
        <taxon>Trebouxiophyceae incertae sedis</taxon>
        <taxon>Coccomyxaceae</taxon>
        <taxon>Coccomyxa</taxon>
    </lineage>
</organism>
<dbReference type="CDD" id="cd18186">
    <property type="entry name" value="BTB_POZ_ZBTB_KLHL-like"/>
    <property type="match status" value="1"/>
</dbReference>
<comment type="pathway">
    <text evidence="1">Protein modification; protein ubiquitination.</text>
</comment>
<comment type="caution">
    <text evidence="4">The sequence shown here is derived from an EMBL/GenBank/DDBJ whole genome shotgun (WGS) entry which is preliminary data.</text>
</comment>
<keyword evidence="5" id="KW-1185">Reference proteome</keyword>
<evidence type="ECO:0000259" key="3">
    <source>
        <dbReference type="PROSITE" id="PS50097"/>
    </source>
</evidence>
<dbReference type="EMBL" id="CAXHTA020000019">
    <property type="protein sequence ID" value="CAL5229084.1"/>
    <property type="molecule type" value="Genomic_DNA"/>
</dbReference>
<dbReference type="Gene3D" id="2.60.210.10">
    <property type="entry name" value="Apoptosis, Tumor Necrosis Factor Receptor Associated Protein 2, Chain A"/>
    <property type="match status" value="1"/>
</dbReference>
<feature type="region of interest" description="Disordered" evidence="2">
    <location>
        <begin position="336"/>
        <end position="356"/>
    </location>
</feature>
<dbReference type="PANTHER" id="PTHR26379:SF187">
    <property type="entry name" value="OS07G0655300 PROTEIN"/>
    <property type="match status" value="1"/>
</dbReference>
<accession>A0ABP1GA50</accession>
<dbReference type="InterPro" id="IPR008974">
    <property type="entry name" value="TRAF-like"/>
</dbReference>
<evidence type="ECO:0000313" key="4">
    <source>
        <dbReference type="EMBL" id="CAL5229084.1"/>
    </source>
</evidence>
<dbReference type="SMART" id="SM00225">
    <property type="entry name" value="BTB"/>
    <property type="match status" value="1"/>
</dbReference>
<protein>
    <submittedName>
        <fullName evidence="4">G12340 protein</fullName>
    </submittedName>
</protein>
<dbReference type="SUPFAM" id="SSF54695">
    <property type="entry name" value="POZ domain"/>
    <property type="match status" value="1"/>
</dbReference>
<reference evidence="4 5" key="1">
    <citation type="submission" date="2024-06" db="EMBL/GenBank/DDBJ databases">
        <authorList>
            <person name="Kraege A."/>
            <person name="Thomma B."/>
        </authorList>
    </citation>
    <scope>NUCLEOTIDE SEQUENCE [LARGE SCALE GENOMIC DNA]</scope>
</reference>
<dbReference type="Pfam" id="PF00651">
    <property type="entry name" value="BTB"/>
    <property type="match status" value="1"/>
</dbReference>
<evidence type="ECO:0000256" key="2">
    <source>
        <dbReference type="SAM" id="MobiDB-lite"/>
    </source>
</evidence>
<dbReference type="InterPro" id="IPR011333">
    <property type="entry name" value="SKP1/BTB/POZ_sf"/>
</dbReference>
<feature type="domain" description="BTB" evidence="3">
    <location>
        <begin position="176"/>
        <end position="240"/>
    </location>
</feature>
<proteinExistence type="predicted"/>